<sequence length="207" mass="22514">MKSLLRLLVVASLLSLAACSILPQGEPSDVYRLPVHQASHTATPVNWSLRLNKPLASEALSGSRIAVIPAGDVISSYKGARWSDPVPLLVRNRLLDAFQRDGRVQRLSADDSNLQADYELVGELQAFQSEYGSAGVDVVMRYDARLVQGRSQRILASQRFEVRQPLSEKQVPAVVSGFGAAGDTLARQVVDWTVTQASGFQAQAKNQ</sequence>
<reference evidence="3 4" key="1">
    <citation type="submission" date="2018-08" db="EMBL/GenBank/DDBJ databases">
        <authorList>
            <person name="Lee Y."/>
            <person name="Kakembo D."/>
        </authorList>
    </citation>
    <scope>NUCLEOTIDE SEQUENCE [LARGE SCALE GENOMIC DNA]</scope>
    <source>
        <strain evidence="3 4">JBCS1880</strain>
    </source>
</reference>
<keyword evidence="1" id="KW-0732">Signal</keyword>
<keyword evidence="4" id="KW-1185">Reference proteome</keyword>
<dbReference type="RefSeq" id="WP_116889875.1">
    <property type="nucleotide sequence ID" value="NZ_CP031641.1"/>
</dbReference>
<dbReference type="AlphaFoldDB" id="A0AAI8KEU2"/>
<dbReference type="SUPFAM" id="SSF159594">
    <property type="entry name" value="XCC0632-like"/>
    <property type="match status" value="1"/>
</dbReference>
<protein>
    <recommendedName>
        <fullName evidence="2">ABC-type transport auxiliary lipoprotein component domain-containing protein</fullName>
    </recommendedName>
</protein>
<dbReference type="Proteomes" id="UP000258127">
    <property type="component" value="Chromosome"/>
</dbReference>
<feature type="domain" description="ABC-type transport auxiliary lipoprotein component" evidence="2">
    <location>
        <begin position="36"/>
        <end position="189"/>
    </location>
</feature>
<evidence type="ECO:0000256" key="1">
    <source>
        <dbReference type="SAM" id="SignalP"/>
    </source>
</evidence>
<gene>
    <name evidence="3" type="ORF">DZC75_22270</name>
</gene>
<dbReference type="Pfam" id="PF03886">
    <property type="entry name" value="ABC_trans_aux"/>
    <property type="match status" value="1"/>
</dbReference>
<accession>A0AAI8KEU2</accession>
<dbReference type="EMBL" id="CP031641">
    <property type="protein sequence ID" value="AXO90595.1"/>
    <property type="molecule type" value="Genomic_DNA"/>
</dbReference>
<evidence type="ECO:0000313" key="4">
    <source>
        <dbReference type="Proteomes" id="UP000258127"/>
    </source>
</evidence>
<name>A0AAI8KEU2_9PSED</name>
<evidence type="ECO:0000259" key="2">
    <source>
        <dbReference type="Pfam" id="PF03886"/>
    </source>
</evidence>
<feature type="chain" id="PRO_5042552619" description="ABC-type transport auxiliary lipoprotein component domain-containing protein" evidence="1">
    <location>
        <begin position="18"/>
        <end position="207"/>
    </location>
</feature>
<dbReference type="PROSITE" id="PS51257">
    <property type="entry name" value="PROKAR_LIPOPROTEIN"/>
    <property type="match status" value="1"/>
</dbReference>
<proteinExistence type="predicted"/>
<organism evidence="3 4">
    <name type="scientific">Pseudomonas parafulva</name>
    <dbReference type="NCBI Taxonomy" id="157782"/>
    <lineage>
        <taxon>Bacteria</taxon>
        <taxon>Pseudomonadati</taxon>
        <taxon>Pseudomonadota</taxon>
        <taxon>Gammaproteobacteria</taxon>
        <taxon>Pseudomonadales</taxon>
        <taxon>Pseudomonadaceae</taxon>
        <taxon>Pseudomonas</taxon>
    </lineage>
</organism>
<feature type="signal peptide" evidence="1">
    <location>
        <begin position="1"/>
        <end position="17"/>
    </location>
</feature>
<evidence type="ECO:0000313" key="3">
    <source>
        <dbReference type="EMBL" id="AXO90595.1"/>
    </source>
</evidence>
<dbReference type="Gene3D" id="3.40.50.10610">
    <property type="entry name" value="ABC-type transport auxiliary lipoprotein component"/>
    <property type="match status" value="1"/>
</dbReference>
<dbReference type="InterPro" id="IPR005586">
    <property type="entry name" value="ABC_trans_aux"/>
</dbReference>